<comment type="caution">
    <text evidence="2">The sequence shown here is derived from an EMBL/GenBank/DDBJ whole genome shotgun (WGS) entry which is preliminary data.</text>
</comment>
<dbReference type="OrthoDB" id="3187690at2"/>
<dbReference type="NCBIfam" id="TIGR02547">
    <property type="entry name" value="casA_cse1"/>
    <property type="match status" value="1"/>
</dbReference>
<organism evidence="2 3">
    <name type="scientific">Actinacidiphila oryziradicis</name>
    <dbReference type="NCBI Taxonomy" id="2571141"/>
    <lineage>
        <taxon>Bacteria</taxon>
        <taxon>Bacillati</taxon>
        <taxon>Actinomycetota</taxon>
        <taxon>Actinomycetes</taxon>
        <taxon>Kitasatosporales</taxon>
        <taxon>Streptomycetaceae</taxon>
        <taxon>Actinacidiphila</taxon>
    </lineage>
</organism>
<feature type="region of interest" description="Disordered" evidence="1">
    <location>
        <begin position="216"/>
        <end position="235"/>
    </location>
</feature>
<evidence type="ECO:0000256" key="1">
    <source>
        <dbReference type="SAM" id="MobiDB-lite"/>
    </source>
</evidence>
<accession>A0A4U0RVR0</accession>
<dbReference type="EMBL" id="SUMC01000101">
    <property type="protein sequence ID" value="TJZ99606.1"/>
    <property type="molecule type" value="Genomic_DNA"/>
</dbReference>
<dbReference type="Proteomes" id="UP000305778">
    <property type="component" value="Unassembled WGS sequence"/>
</dbReference>
<keyword evidence="3" id="KW-1185">Reference proteome</keyword>
<gene>
    <name evidence="2" type="primary">casA</name>
    <name evidence="2" type="ORF">FCI23_45110</name>
</gene>
<name>A0A4U0RVR0_9ACTN</name>
<dbReference type="Pfam" id="PF09481">
    <property type="entry name" value="CRISPR_Cse1"/>
    <property type="match status" value="1"/>
</dbReference>
<evidence type="ECO:0000313" key="3">
    <source>
        <dbReference type="Proteomes" id="UP000305778"/>
    </source>
</evidence>
<feature type="region of interest" description="Disordered" evidence="1">
    <location>
        <begin position="489"/>
        <end position="510"/>
    </location>
</feature>
<sequence>MTEQPCIPVRVHGRHEALSLREVLLRAHEIEDLAVPVPPAQSGLLRVLAAIAARLTGLDDPELSARQWTARRRALLQEPAGFDPLRVEDYLSRYVWDLFDTVRPWWQDPALTAQCTKRAGANKVAFGRPSGHNLAWLSAHRDSAPVPLPCDEALWHLVAQHYYGAASRCSTRTVGELSSADGTAGPLRSTVSFHPLAATLYESLLAGLPKYLGDGQDTPDRCPWEQDAPPDPLRPAEPVTWLGGLLTGRSRHALLLVPTPDGSAVADAYLTWGTQHPRLEATDPYLVIHTDTSKDAEQRRSPRQADADRAVWRELDALLLAGDESPTVQRPQVFDTLNDLPEPLRSTLRVWVCGFDQDGKTRNRTWYTALTPPVWTWAQDNDPAAARRMASCRQEAEQVAALLTKVAGQAWRQTTSPSGRIRGGSAWARTARAHYWPRAQTTFWRLQDDREAEARPAFVRDAVAALRQATAPTLRQHRRAGPALARAVAALHTDPNRTTSRSSGRKAPRA</sequence>
<evidence type="ECO:0000313" key="2">
    <source>
        <dbReference type="EMBL" id="TJZ99606.1"/>
    </source>
</evidence>
<dbReference type="InterPro" id="IPR013381">
    <property type="entry name" value="CRISPR-assoc_prot_Cse1"/>
</dbReference>
<reference evidence="2 3" key="1">
    <citation type="submission" date="2019-04" db="EMBL/GenBank/DDBJ databases">
        <title>Streptomyces oryziradicis sp. nov., a novel actinomycete isolated from rhizosphere soil of rice (Oryza sativa L.).</title>
        <authorList>
            <person name="Li C."/>
        </authorList>
    </citation>
    <scope>NUCLEOTIDE SEQUENCE [LARGE SCALE GENOMIC DNA]</scope>
    <source>
        <strain evidence="2 3">NEAU-C40</strain>
    </source>
</reference>
<protein>
    <submittedName>
        <fullName evidence="2">Type I-E CRISPR-associated protein Cse1/CasA</fullName>
    </submittedName>
</protein>
<proteinExistence type="predicted"/>
<dbReference type="AlphaFoldDB" id="A0A4U0RVR0"/>